<dbReference type="AlphaFoldDB" id="A0A4J2F3B9"/>
<dbReference type="SUPFAM" id="SSF51215">
    <property type="entry name" value="Regulatory protein AraC"/>
    <property type="match status" value="1"/>
</dbReference>
<reference evidence="5" key="1">
    <citation type="submission" date="2019-04" db="EMBL/GenBank/DDBJ databases">
        <authorList>
            <consortium name="Pathogen Informatics"/>
        </authorList>
    </citation>
    <scope>NUCLEOTIDE SEQUENCE</scope>
    <source>
        <strain evidence="5">GPSC79</strain>
    </source>
</reference>
<dbReference type="SUPFAM" id="SSF46689">
    <property type="entry name" value="Homeodomain-like"/>
    <property type="match status" value="2"/>
</dbReference>
<proteinExistence type="predicted"/>
<dbReference type="InterPro" id="IPR014710">
    <property type="entry name" value="RmlC-like_jellyroll"/>
</dbReference>
<dbReference type="GO" id="GO:0043565">
    <property type="term" value="F:sequence-specific DNA binding"/>
    <property type="evidence" value="ECO:0007669"/>
    <property type="project" value="InterPro"/>
</dbReference>
<dbReference type="InterPro" id="IPR018060">
    <property type="entry name" value="HTH_AraC"/>
</dbReference>
<evidence type="ECO:0000313" key="5">
    <source>
        <dbReference type="EMBL" id="VNQ72964.1"/>
    </source>
</evidence>
<dbReference type="InterPro" id="IPR018062">
    <property type="entry name" value="HTH_AraC-typ_CS"/>
</dbReference>
<evidence type="ECO:0000256" key="3">
    <source>
        <dbReference type="ARBA" id="ARBA00023163"/>
    </source>
</evidence>
<keyword evidence="1" id="KW-0805">Transcription regulation</keyword>
<sequence length="293" mass="34861">MINLGQLHKNTPYKNELIPYSLTRTIMEDGLPDILFHWHTDMEIIYVHEGQARFHIDTDYFNSEKGDIILIRPNALHSIHPIENTYHYMDAINFQLDLIGYSTKDFAAIHYLHPLYNGQLDFKRVIKPNQPGYTEIRQTLINSMEIGYYRKTFFELELKSELLKLLHLLFQYNYVYSSKQSIDGYRREEKIRKIIDYISEHYQEDLSINLLAELCGYSPTHFMNFFKKNLGVSCMDYLIHYRLRKATELLQHSTLSVLEIASSVGFSNLSNFNRQFKKIYKTTPRKYRDEIDE</sequence>
<evidence type="ECO:0000259" key="4">
    <source>
        <dbReference type="PROSITE" id="PS01124"/>
    </source>
</evidence>
<evidence type="ECO:0000256" key="2">
    <source>
        <dbReference type="ARBA" id="ARBA00023125"/>
    </source>
</evidence>
<dbReference type="Gene3D" id="1.10.10.60">
    <property type="entry name" value="Homeodomain-like"/>
    <property type="match status" value="2"/>
</dbReference>
<dbReference type="SMART" id="SM00342">
    <property type="entry name" value="HTH_ARAC"/>
    <property type="match status" value="1"/>
</dbReference>
<organism evidence="5">
    <name type="scientific">Streptococcus pneumoniae</name>
    <dbReference type="NCBI Taxonomy" id="1313"/>
    <lineage>
        <taxon>Bacteria</taxon>
        <taxon>Bacillati</taxon>
        <taxon>Bacillota</taxon>
        <taxon>Bacilli</taxon>
        <taxon>Lactobacillales</taxon>
        <taxon>Streptococcaceae</taxon>
        <taxon>Streptococcus</taxon>
    </lineage>
</organism>
<evidence type="ECO:0000256" key="1">
    <source>
        <dbReference type="ARBA" id="ARBA00023015"/>
    </source>
</evidence>
<dbReference type="PANTHER" id="PTHR43280">
    <property type="entry name" value="ARAC-FAMILY TRANSCRIPTIONAL REGULATOR"/>
    <property type="match status" value="1"/>
</dbReference>
<protein>
    <submittedName>
        <fullName evidence="5">Putative AraC family transcriptional regulator</fullName>
    </submittedName>
</protein>
<dbReference type="Gene3D" id="2.60.120.10">
    <property type="entry name" value="Jelly Rolls"/>
    <property type="match status" value="1"/>
</dbReference>
<dbReference type="Pfam" id="PF12833">
    <property type="entry name" value="HTH_18"/>
    <property type="match status" value="1"/>
</dbReference>
<dbReference type="PRINTS" id="PR00032">
    <property type="entry name" value="HTHARAC"/>
</dbReference>
<keyword evidence="2" id="KW-0238">DNA-binding</keyword>
<keyword evidence="3" id="KW-0804">Transcription</keyword>
<dbReference type="InterPro" id="IPR020449">
    <property type="entry name" value="Tscrpt_reg_AraC-type_HTH"/>
</dbReference>
<feature type="domain" description="HTH araC/xylS-type" evidence="4">
    <location>
        <begin position="192"/>
        <end position="290"/>
    </location>
</feature>
<dbReference type="PROSITE" id="PS00041">
    <property type="entry name" value="HTH_ARAC_FAMILY_1"/>
    <property type="match status" value="1"/>
</dbReference>
<dbReference type="RefSeq" id="WP_130884795.1">
    <property type="nucleotide sequence ID" value="NZ_LR216042.1"/>
</dbReference>
<dbReference type="InterPro" id="IPR037923">
    <property type="entry name" value="HTH-like"/>
</dbReference>
<dbReference type="Pfam" id="PF02311">
    <property type="entry name" value="AraC_binding"/>
    <property type="match status" value="1"/>
</dbReference>
<accession>A0A4J2F3B9</accession>
<gene>
    <name evidence="5" type="primary">tetD</name>
    <name evidence="5" type="ORF">SAMEA2658751_00609</name>
</gene>
<dbReference type="CDD" id="cd02208">
    <property type="entry name" value="cupin_RmlC-like"/>
    <property type="match status" value="1"/>
</dbReference>
<dbReference type="InterPro" id="IPR009057">
    <property type="entry name" value="Homeodomain-like_sf"/>
</dbReference>
<dbReference type="PANTHER" id="PTHR43280:SF28">
    <property type="entry name" value="HTH-TYPE TRANSCRIPTIONAL ACTIVATOR RHAS"/>
    <property type="match status" value="1"/>
</dbReference>
<dbReference type="EMBL" id="CAATIP010000004">
    <property type="protein sequence ID" value="VNQ72964.1"/>
    <property type="molecule type" value="Genomic_DNA"/>
</dbReference>
<dbReference type="InterPro" id="IPR003313">
    <property type="entry name" value="AraC-bd"/>
</dbReference>
<name>A0A4J2F3B9_STREE</name>
<dbReference type="GO" id="GO:0003700">
    <property type="term" value="F:DNA-binding transcription factor activity"/>
    <property type="evidence" value="ECO:0007669"/>
    <property type="project" value="InterPro"/>
</dbReference>
<dbReference type="PROSITE" id="PS01124">
    <property type="entry name" value="HTH_ARAC_FAMILY_2"/>
    <property type="match status" value="1"/>
</dbReference>